<reference evidence="1" key="1">
    <citation type="submission" date="2021-03" db="EMBL/GenBank/DDBJ databases">
        <title>Evolutionary priming and transition to the ectomycorrhizal habit in an iconic lineage of mushroom-forming fungi: is preadaptation a requirement?</title>
        <authorList>
            <consortium name="DOE Joint Genome Institute"/>
            <person name="Looney B.P."/>
            <person name="Miyauchi S."/>
            <person name="Morin E."/>
            <person name="Drula E."/>
            <person name="Courty P.E."/>
            <person name="Chicoki N."/>
            <person name="Fauchery L."/>
            <person name="Kohler A."/>
            <person name="Kuo A."/>
            <person name="LaButti K."/>
            <person name="Pangilinan J."/>
            <person name="Lipzen A."/>
            <person name="Riley R."/>
            <person name="Andreopoulos W."/>
            <person name="He G."/>
            <person name="Johnson J."/>
            <person name="Barry K.W."/>
            <person name="Grigoriev I.V."/>
            <person name="Nagy L."/>
            <person name="Hibbett D."/>
            <person name="Henrissat B."/>
            <person name="Matheny P.B."/>
            <person name="Labbe J."/>
            <person name="Martin A.F."/>
        </authorList>
    </citation>
    <scope>NUCLEOTIDE SEQUENCE</scope>
    <source>
        <strain evidence="1">BPL698</strain>
    </source>
</reference>
<evidence type="ECO:0000313" key="1">
    <source>
        <dbReference type="EMBL" id="KAI9448890.1"/>
    </source>
</evidence>
<sequence length="101" mass="11296">MDGSVVWVPYPCRLSSSHPPISLPEDQMVNCLMHPKSSGSMMQMIPNLFDQVLACNKVVNILVQSNPMQSRKHKAPAKHKQAVMDDTNTDADNTDFTTFFC</sequence>
<name>A0ACC0TU21_9AGAM</name>
<accession>A0ACC0TU21</accession>
<proteinExistence type="predicted"/>
<evidence type="ECO:0000313" key="2">
    <source>
        <dbReference type="Proteomes" id="UP001207468"/>
    </source>
</evidence>
<dbReference type="Proteomes" id="UP001207468">
    <property type="component" value="Unassembled WGS sequence"/>
</dbReference>
<dbReference type="EMBL" id="JAGFNK010000547">
    <property type="protein sequence ID" value="KAI9448890.1"/>
    <property type="molecule type" value="Genomic_DNA"/>
</dbReference>
<protein>
    <submittedName>
        <fullName evidence="1">Uncharacterized protein</fullName>
    </submittedName>
</protein>
<comment type="caution">
    <text evidence="1">The sequence shown here is derived from an EMBL/GenBank/DDBJ whole genome shotgun (WGS) entry which is preliminary data.</text>
</comment>
<organism evidence="1 2">
    <name type="scientific">Russula earlei</name>
    <dbReference type="NCBI Taxonomy" id="71964"/>
    <lineage>
        <taxon>Eukaryota</taxon>
        <taxon>Fungi</taxon>
        <taxon>Dikarya</taxon>
        <taxon>Basidiomycota</taxon>
        <taxon>Agaricomycotina</taxon>
        <taxon>Agaricomycetes</taxon>
        <taxon>Russulales</taxon>
        <taxon>Russulaceae</taxon>
        <taxon>Russula</taxon>
    </lineage>
</organism>
<keyword evidence="2" id="KW-1185">Reference proteome</keyword>
<gene>
    <name evidence="1" type="ORF">F5148DRAFT_1153304</name>
</gene>